<comment type="similarity">
    <text evidence="1 4">Belongs to the short-chain dehydrogenases/reductases (SDR) family.</text>
</comment>
<comment type="caution">
    <text evidence="5">The sequence shown here is derived from an EMBL/GenBank/DDBJ whole genome shotgun (WGS) entry which is preliminary data.</text>
</comment>
<dbReference type="RefSeq" id="WP_344677946.1">
    <property type="nucleotide sequence ID" value="NZ_BAAAUX010000003.1"/>
</dbReference>
<dbReference type="SUPFAM" id="SSF51735">
    <property type="entry name" value="NAD(P)-binding Rossmann-fold domains"/>
    <property type="match status" value="1"/>
</dbReference>
<evidence type="ECO:0000256" key="2">
    <source>
        <dbReference type="ARBA" id="ARBA00022857"/>
    </source>
</evidence>
<sequence length="245" mass="25867">MSEANTEAGRPPVALITGATAGIGRVVARELAARGMTTLLGYRNRERGERVAAELGADGRVIPVHLDVTRESTIAAAAEWIEAEFGVLDVLVNNAGVNVGSNVPSEVTAEDMRQVYETNVVGVVATTHAMLPLLSRAEAARVVNVSSQLGSLALASAPDNPWHSLLAYHSSKSALNMLTVHYAREFADTPMKINSVCPGRCATAINDFTGTRTPEQGAEVVLRFATLGPDGPTGGFFNDEGRIGW</sequence>
<dbReference type="PANTHER" id="PTHR43490:SF99">
    <property type="entry name" value="SHORT-CHAIN DEHYDROGENASE_REDUCTASE"/>
    <property type="match status" value="1"/>
</dbReference>
<evidence type="ECO:0000256" key="3">
    <source>
        <dbReference type="ARBA" id="ARBA00023002"/>
    </source>
</evidence>
<organism evidence="5 6">
    <name type="scientific">Saccharopolyspora taberi</name>
    <dbReference type="NCBI Taxonomy" id="60895"/>
    <lineage>
        <taxon>Bacteria</taxon>
        <taxon>Bacillati</taxon>
        <taxon>Actinomycetota</taxon>
        <taxon>Actinomycetes</taxon>
        <taxon>Pseudonocardiales</taxon>
        <taxon>Pseudonocardiaceae</taxon>
        <taxon>Saccharopolyspora</taxon>
    </lineage>
</organism>
<keyword evidence="6" id="KW-1185">Reference proteome</keyword>
<evidence type="ECO:0000256" key="4">
    <source>
        <dbReference type="RuleBase" id="RU000363"/>
    </source>
</evidence>
<dbReference type="Gene3D" id="3.40.50.720">
    <property type="entry name" value="NAD(P)-binding Rossmann-like Domain"/>
    <property type="match status" value="1"/>
</dbReference>
<dbReference type="InterPro" id="IPR002347">
    <property type="entry name" value="SDR_fam"/>
</dbReference>
<keyword evidence="2" id="KW-0521">NADP</keyword>
<evidence type="ECO:0000313" key="6">
    <source>
        <dbReference type="Proteomes" id="UP001500979"/>
    </source>
</evidence>
<gene>
    <name evidence="5" type="ORF">GCM10010470_07690</name>
</gene>
<dbReference type="EMBL" id="BAAAUX010000003">
    <property type="protein sequence ID" value="GAA2777157.1"/>
    <property type="molecule type" value="Genomic_DNA"/>
</dbReference>
<evidence type="ECO:0000256" key="1">
    <source>
        <dbReference type="ARBA" id="ARBA00006484"/>
    </source>
</evidence>
<dbReference type="PANTHER" id="PTHR43490">
    <property type="entry name" value="(+)-NEOMENTHOL DEHYDROGENASE"/>
    <property type="match status" value="1"/>
</dbReference>
<name>A0ABN3V3N7_9PSEU</name>
<dbReference type="PRINTS" id="PR00081">
    <property type="entry name" value="GDHRDH"/>
</dbReference>
<protein>
    <submittedName>
        <fullName evidence="5">SDR family NAD(P)-dependent oxidoreductase</fullName>
    </submittedName>
</protein>
<dbReference type="Proteomes" id="UP001500979">
    <property type="component" value="Unassembled WGS sequence"/>
</dbReference>
<dbReference type="Pfam" id="PF00106">
    <property type="entry name" value="adh_short"/>
    <property type="match status" value="1"/>
</dbReference>
<dbReference type="PRINTS" id="PR00080">
    <property type="entry name" value="SDRFAMILY"/>
</dbReference>
<evidence type="ECO:0000313" key="5">
    <source>
        <dbReference type="EMBL" id="GAA2777157.1"/>
    </source>
</evidence>
<accession>A0ABN3V3N7</accession>
<proteinExistence type="inferred from homology"/>
<keyword evidence="3" id="KW-0560">Oxidoreductase</keyword>
<reference evidence="5 6" key="1">
    <citation type="journal article" date="2019" name="Int. J. Syst. Evol. Microbiol.">
        <title>The Global Catalogue of Microorganisms (GCM) 10K type strain sequencing project: providing services to taxonomists for standard genome sequencing and annotation.</title>
        <authorList>
            <consortium name="The Broad Institute Genomics Platform"/>
            <consortium name="The Broad Institute Genome Sequencing Center for Infectious Disease"/>
            <person name="Wu L."/>
            <person name="Ma J."/>
        </authorList>
    </citation>
    <scope>NUCLEOTIDE SEQUENCE [LARGE SCALE GENOMIC DNA]</scope>
    <source>
        <strain evidence="5 6">JCM 9383</strain>
    </source>
</reference>
<dbReference type="InterPro" id="IPR036291">
    <property type="entry name" value="NAD(P)-bd_dom_sf"/>
</dbReference>